<feature type="compositionally biased region" description="Polar residues" evidence="1">
    <location>
        <begin position="55"/>
        <end position="76"/>
    </location>
</feature>
<dbReference type="Proteomes" id="UP000659654">
    <property type="component" value="Unassembled WGS sequence"/>
</dbReference>
<keyword evidence="2" id="KW-0732">Signal</keyword>
<dbReference type="Proteomes" id="UP000582659">
    <property type="component" value="Unassembled WGS sequence"/>
</dbReference>
<dbReference type="WBParaSite" id="BXY_1526900.1">
    <property type="protein sequence ID" value="BXY_1526900.1"/>
    <property type="gene ID" value="BXY_1526900"/>
</dbReference>
<dbReference type="AlphaFoldDB" id="A0A1I7SQF9"/>
<organism evidence="4 6">
    <name type="scientific">Bursaphelenchus xylophilus</name>
    <name type="common">Pinewood nematode worm</name>
    <name type="synonym">Aphelenchoides xylophilus</name>
    <dbReference type="NCBI Taxonomy" id="6326"/>
    <lineage>
        <taxon>Eukaryota</taxon>
        <taxon>Metazoa</taxon>
        <taxon>Ecdysozoa</taxon>
        <taxon>Nematoda</taxon>
        <taxon>Chromadorea</taxon>
        <taxon>Rhabditida</taxon>
        <taxon>Tylenchina</taxon>
        <taxon>Tylenchomorpha</taxon>
        <taxon>Aphelenchoidea</taxon>
        <taxon>Aphelenchoididae</taxon>
        <taxon>Bursaphelenchus</taxon>
    </lineage>
</organism>
<feature type="chain" id="PRO_5036308806" evidence="2">
    <location>
        <begin position="23"/>
        <end position="109"/>
    </location>
</feature>
<gene>
    <name evidence="3" type="ORF">BXYJ_LOCUS7299</name>
</gene>
<evidence type="ECO:0000313" key="4">
    <source>
        <dbReference type="Proteomes" id="UP000095284"/>
    </source>
</evidence>
<evidence type="ECO:0000256" key="1">
    <source>
        <dbReference type="SAM" id="MobiDB-lite"/>
    </source>
</evidence>
<keyword evidence="5" id="KW-1185">Reference proteome</keyword>
<evidence type="ECO:0000313" key="3">
    <source>
        <dbReference type="EMBL" id="CAD5222331.1"/>
    </source>
</evidence>
<dbReference type="EMBL" id="CAJFDI010000003">
    <property type="protein sequence ID" value="CAD5222331.1"/>
    <property type="molecule type" value="Genomic_DNA"/>
</dbReference>
<dbReference type="OrthoDB" id="5864942at2759"/>
<feature type="compositionally biased region" description="Low complexity" evidence="1">
    <location>
        <begin position="82"/>
        <end position="93"/>
    </location>
</feature>
<feature type="region of interest" description="Disordered" evidence="1">
    <location>
        <begin position="51"/>
        <end position="96"/>
    </location>
</feature>
<evidence type="ECO:0000313" key="6">
    <source>
        <dbReference type="WBParaSite" id="BXY_1526900.1"/>
    </source>
</evidence>
<accession>A0A1I7SQF9</accession>
<feature type="signal peptide" evidence="2">
    <location>
        <begin position="1"/>
        <end position="22"/>
    </location>
</feature>
<dbReference type="EMBL" id="CAJFCV020000003">
    <property type="protein sequence ID" value="CAG9109841.1"/>
    <property type="molecule type" value="Genomic_DNA"/>
</dbReference>
<reference evidence="6" key="1">
    <citation type="submission" date="2016-11" db="UniProtKB">
        <authorList>
            <consortium name="WormBaseParasite"/>
        </authorList>
    </citation>
    <scope>IDENTIFICATION</scope>
</reference>
<protein>
    <submittedName>
        <fullName evidence="3">(pine wood nematode) hypothetical protein</fullName>
    </submittedName>
</protein>
<proteinExistence type="predicted"/>
<reference evidence="3" key="2">
    <citation type="submission" date="2020-09" db="EMBL/GenBank/DDBJ databases">
        <authorList>
            <person name="Kikuchi T."/>
        </authorList>
    </citation>
    <scope>NUCLEOTIDE SEQUENCE</scope>
    <source>
        <strain evidence="3">Ka4C1</strain>
    </source>
</reference>
<dbReference type="Proteomes" id="UP000095284">
    <property type="component" value="Unplaced"/>
</dbReference>
<evidence type="ECO:0000256" key="2">
    <source>
        <dbReference type="SAM" id="SignalP"/>
    </source>
</evidence>
<name>A0A1I7SQF9_BURXY</name>
<sequence length="109" mass="12205">MELKLNLILWTTLLSTFELATSSIFAYSDAIPVILNPINAEQIAFMHPKMLPLQHSRSTDSPSTAQNNPTNPSTKTPKQRRSLAASSVEGSSSRRSKHLMLTKPFWPWP</sequence>
<evidence type="ECO:0000313" key="5">
    <source>
        <dbReference type="Proteomes" id="UP000659654"/>
    </source>
</evidence>